<organism evidence="1 2">
    <name type="scientific">Penicillium hetheringtonii</name>
    <dbReference type="NCBI Taxonomy" id="911720"/>
    <lineage>
        <taxon>Eukaryota</taxon>
        <taxon>Fungi</taxon>
        <taxon>Dikarya</taxon>
        <taxon>Ascomycota</taxon>
        <taxon>Pezizomycotina</taxon>
        <taxon>Eurotiomycetes</taxon>
        <taxon>Eurotiomycetidae</taxon>
        <taxon>Eurotiales</taxon>
        <taxon>Aspergillaceae</taxon>
        <taxon>Penicillium</taxon>
    </lineage>
</organism>
<name>A0AAD6E1H0_9EURO</name>
<keyword evidence="2" id="KW-1185">Reference proteome</keyword>
<protein>
    <submittedName>
        <fullName evidence="1">Uncharacterized protein</fullName>
    </submittedName>
</protein>
<sequence length="193" mass="22119">MREGLLRTSIRMSWGREFSTFVENQDPRERMKQGDRLLCVLDDWYRSLPASYQPVNVTMNANPNTVFPPIWIHPMTHAGAIQMYHFARTAVMLNQPTMGGTWNLHATVKTVCGIANSCQEHEPAMAFVNVQALFAGQSIRNLVVIVTNHFQVGRFVRSSEMRNELLSILSKMLRISGFPAKRLIARLKKDWEE</sequence>
<reference evidence="1 2" key="1">
    <citation type="journal article" date="2023" name="IMA Fungus">
        <title>Comparative genomic study of the Penicillium genus elucidates a diverse pangenome and 15 lateral gene transfer events.</title>
        <authorList>
            <person name="Petersen C."/>
            <person name="Sorensen T."/>
            <person name="Nielsen M.R."/>
            <person name="Sondergaard T.E."/>
            <person name="Sorensen J.L."/>
            <person name="Fitzpatrick D.A."/>
            <person name="Frisvad J.C."/>
            <person name="Nielsen K.L."/>
        </authorList>
    </citation>
    <scope>NUCLEOTIDE SEQUENCE [LARGE SCALE GENOMIC DNA]</scope>
    <source>
        <strain evidence="1 2">IBT 29057</strain>
    </source>
</reference>
<gene>
    <name evidence="1" type="ORF">N7450_000021</name>
</gene>
<evidence type="ECO:0000313" key="1">
    <source>
        <dbReference type="EMBL" id="KAJ5598954.1"/>
    </source>
</evidence>
<accession>A0AAD6E1H0</accession>
<dbReference type="Proteomes" id="UP001216150">
    <property type="component" value="Unassembled WGS sequence"/>
</dbReference>
<dbReference type="AlphaFoldDB" id="A0AAD6E1H0"/>
<dbReference type="EMBL" id="JAQJAC010000001">
    <property type="protein sequence ID" value="KAJ5598954.1"/>
    <property type="molecule type" value="Genomic_DNA"/>
</dbReference>
<proteinExistence type="predicted"/>
<evidence type="ECO:0000313" key="2">
    <source>
        <dbReference type="Proteomes" id="UP001216150"/>
    </source>
</evidence>
<comment type="caution">
    <text evidence="1">The sequence shown here is derived from an EMBL/GenBank/DDBJ whole genome shotgun (WGS) entry which is preliminary data.</text>
</comment>